<sequence>MPTPSSAHTTAADAAPVTAALRPRRHGRGEVLLEGARPGGLVLSGLSTAEATAIVSLGPALQLHRLDGVAASSQRWAAVVAQLHDAARALAPETAPAGHVAVLATGSVPDAVGRALRTCVAQVDTDDLATARLAHPAREHDRPDLVVLPAVDALPPWTAGAWERSGVRQLPVIVSGDRLTVGPLIRPGSGPCLHCLDLHRADRDPSWAAWAATRTAPSGTDAPVGAPPEIAAMAAGLVCTIVRGLVTGEPLPAGVSLSMRSPRPRLLHHLWPVHPACCGSAERQETMTG</sequence>
<dbReference type="RefSeq" id="WP_171150735.1">
    <property type="nucleotide sequence ID" value="NZ_JABENB010000001.1"/>
</dbReference>
<name>A0A849AI22_9MICO</name>
<dbReference type="EMBL" id="JABENB010000001">
    <property type="protein sequence ID" value="NNG39196.1"/>
    <property type="molecule type" value="Genomic_DNA"/>
</dbReference>
<evidence type="ECO:0000313" key="2">
    <source>
        <dbReference type="Proteomes" id="UP000557772"/>
    </source>
</evidence>
<comment type="caution">
    <text evidence="1">The sequence shown here is derived from an EMBL/GenBank/DDBJ whole genome shotgun (WGS) entry which is preliminary data.</text>
</comment>
<proteinExistence type="predicted"/>
<reference evidence="1 2" key="1">
    <citation type="submission" date="2020-05" db="EMBL/GenBank/DDBJ databases">
        <title>Flexivirga sp. ID2601S isolated from air conditioner.</title>
        <authorList>
            <person name="Kim D.H."/>
        </authorList>
    </citation>
    <scope>NUCLEOTIDE SEQUENCE [LARGE SCALE GENOMIC DNA]</scope>
    <source>
        <strain evidence="1 2">ID2601S</strain>
    </source>
</reference>
<gene>
    <name evidence="1" type="ORF">HJ588_07900</name>
</gene>
<dbReference type="AlphaFoldDB" id="A0A849AI22"/>
<dbReference type="Gene3D" id="3.40.50.720">
    <property type="entry name" value="NAD(P)-binding Rossmann-like Domain"/>
    <property type="match status" value="1"/>
</dbReference>
<protein>
    <recommendedName>
        <fullName evidence="3">TOMM leader peptide-binding protein</fullName>
    </recommendedName>
</protein>
<dbReference type="Proteomes" id="UP000557772">
    <property type="component" value="Unassembled WGS sequence"/>
</dbReference>
<evidence type="ECO:0000313" key="1">
    <source>
        <dbReference type="EMBL" id="NNG39196.1"/>
    </source>
</evidence>
<evidence type="ECO:0008006" key="3">
    <source>
        <dbReference type="Google" id="ProtNLM"/>
    </source>
</evidence>
<keyword evidence="2" id="KW-1185">Reference proteome</keyword>
<organism evidence="1 2">
    <name type="scientific">Flexivirga aerilata</name>
    <dbReference type="NCBI Taxonomy" id="1656889"/>
    <lineage>
        <taxon>Bacteria</taxon>
        <taxon>Bacillati</taxon>
        <taxon>Actinomycetota</taxon>
        <taxon>Actinomycetes</taxon>
        <taxon>Micrococcales</taxon>
        <taxon>Dermacoccaceae</taxon>
        <taxon>Flexivirga</taxon>
    </lineage>
</organism>
<accession>A0A849AI22</accession>